<feature type="domain" description="Transposase IS66 C-terminal" evidence="3">
    <location>
        <begin position="220"/>
        <end position="256"/>
    </location>
</feature>
<keyword evidence="5" id="KW-1185">Reference proteome</keyword>
<gene>
    <name evidence="4" type="ORF">HAV22_29300</name>
</gene>
<name>A0ABX0PPI2_9BURK</name>
<dbReference type="PANTHER" id="PTHR33678">
    <property type="entry name" value="BLL1576 PROTEIN"/>
    <property type="match status" value="1"/>
</dbReference>
<dbReference type="Pfam" id="PF13817">
    <property type="entry name" value="DDE_Tnp_IS66_C"/>
    <property type="match status" value="1"/>
</dbReference>
<dbReference type="InterPro" id="IPR052344">
    <property type="entry name" value="Transposase-related"/>
</dbReference>
<evidence type="ECO:0000313" key="4">
    <source>
        <dbReference type="EMBL" id="NIA57730.1"/>
    </source>
</evidence>
<dbReference type="Pfam" id="PF13007">
    <property type="entry name" value="LZ_Tnp_IS66"/>
    <property type="match status" value="1"/>
</dbReference>
<keyword evidence="1" id="KW-0175">Coiled coil</keyword>
<dbReference type="PANTHER" id="PTHR33678:SF1">
    <property type="entry name" value="BLL1576 PROTEIN"/>
    <property type="match status" value="1"/>
</dbReference>
<comment type="caution">
    <text evidence="4">The sequence shown here is derived from an EMBL/GenBank/DDBJ whole genome shotgun (WGS) entry which is preliminary data.</text>
</comment>
<proteinExistence type="predicted"/>
<feature type="coiled-coil region" evidence="1">
    <location>
        <begin position="29"/>
        <end position="56"/>
    </location>
</feature>
<evidence type="ECO:0000256" key="1">
    <source>
        <dbReference type="SAM" id="Coils"/>
    </source>
</evidence>
<protein>
    <recommendedName>
        <fullName evidence="6">Transposase</fullName>
    </recommendedName>
</protein>
<evidence type="ECO:0000259" key="2">
    <source>
        <dbReference type="Pfam" id="PF13007"/>
    </source>
</evidence>
<sequence length="269" mass="29678">MSGVVSFDFSSRHNPFASEIASPAVGLTAPEMSALLDAKEREIVRLRRQVAWFQRQIFGQKSERRMPEPEGVQGTLGEAFDVVPDDVAPAKETKIAAHERVSKNKNKHLIDGNGDAALFVDESKVPVEVIAIANDEAAGLDPADFEVIGEKVSFHLAQRPGSYVILKYVRPVIKLRVDQTLSCPPAPGGVLGGCRVAMGKKNWLFSWSELGEKHVGIVRSLLATCRVHDINPYDYFVDALQRVSQHPASLVHQLTPRRERLWQGLGLIV</sequence>
<organism evidence="4 5">
    <name type="scientific">Telluria antibiotica</name>
    <dbReference type="NCBI Taxonomy" id="2717319"/>
    <lineage>
        <taxon>Bacteria</taxon>
        <taxon>Pseudomonadati</taxon>
        <taxon>Pseudomonadota</taxon>
        <taxon>Betaproteobacteria</taxon>
        <taxon>Burkholderiales</taxon>
        <taxon>Oxalobacteraceae</taxon>
        <taxon>Telluria group</taxon>
        <taxon>Telluria</taxon>
    </lineage>
</organism>
<dbReference type="InterPro" id="IPR039552">
    <property type="entry name" value="IS66_C"/>
</dbReference>
<evidence type="ECO:0008006" key="6">
    <source>
        <dbReference type="Google" id="ProtNLM"/>
    </source>
</evidence>
<dbReference type="Proteomes" id="UP000716322">
    <property type="component" value="Unassembled WGS sequence"/>
</dbReference>
<dbReference type="EMBL" id="JAAQOM010000026">
    <property type="protein sequence ID" value="NIA57730.1"/>
    <property type="molecule type" value="Genomic_DNA"/>
</dbReference>
<accession>A0ABX0PPI2</accession>
<feature type="domain" description="Transposase TnpC homeodomain" evidence="2">
    <location>
        <begin position="45"/>
        <end position="104"/>
    </location>
</feature>
<dbReference type="InterPro" id="IPR024463">
    <property type="entry name" value="Transposase_TnpC_homeodom"/>
</dbReference>
<evidence type="ECO:0000313" key="5">
    <source>
        <dbReference type="Proteomes" id="UP000716322"/>
    </source>
</evidence>
<evidence type="ECO:0000259" key="3">
    <source>
        <dbReference type="Pfam" id="PF13817"/>
    </source>
</evidence>
<reference evidence="4 5" key="1">
    <citation type="submission" date="2020-03" db="EMBL/GenBank/DDBJ databases">
        <title>Genome sequence of strain Massilia sp. TW-1.</title>
        <authorList>
            <person name="Chaudhary D.K."/>
        </authorList>
    </citation>
    <scope>NUCLEOTIDE SEQUENCE [LARGE SCALE GENOMIC DNA]</scope>
    <source>
        <strain evidence="4 5">TW-1</strain>
    </source>
</reference>